<feature type="compositionally biased region" description="Basic and acidic residues" evidence="1">
    <location>
        <begin position="137"/>
        <end position="151"/>
    </location>
</feature>
<proteinExistence type="predicted"/>
<feature type="region of interest" description="Disordered" evidence="1">
    <location>
        <begin position="134"/>
        <end position="163"/>
    </location>
</feature>
<name>A0A9D4V0I0_ADICA</name>
<evidence type="ECO:0000313" key="3">
    <source>
        <dbReference type="Proteomes" id="UP000886520"/>
    </source>
</evidence>
<protein>
    <submittedName>
        <fullName evidence="2">Uncharacterized protein</fullName>
    </submittedName>
</protein>
<evidence type="ECO:0000256" key="1">
    <source>
        <dbReference type="SAM" id="MobiDB-lite"/>
    </source>
</evidence>
<gene>
    <name evidence="2" type="ORF">GOP47_0008802</name>
</gene>
<keyword evidence="3" id="KW-1185">Reference proteome</keyword>
<sequence length="163" mass="18200">MKPFECFGVETPDEILVKLDAGCKAPLGRGYFLKFKKIQALFDELFFLWEFFLVVSRSSDSGCQSPPEEQDLPLLESSLELMHRVGAPPCGELGLWFLGCGKRLFVVLVDRSIGQDTEQVGAGWTAGTFFRQAQARPDARSNKDPRTDNRLARPITDPKCATI</sequence>
<reference evidence="2" key="1">
    <citation type="submission" date="2021-01" db="EMBL/GenBank/DDBJ databases">
        <title>Adiantum capillus-veneris genome.</title>
        <authorList>
            <person name="Fang Y."/>
            <person name="Liao Q."/>
        </authorList>
    </citation>
    <scope>NUCLEOTIDE SEQUENCE</scope>
    <source>
        <strain evidence="2">H3</strain>
        <tissue evidence="2">Leaf</tissue>
    </source>
</reference>
<dbReference type="EMBL" id="JABFUD020000008">
    <property type="protein sequence ID" value="KAI5076737.1"/>
    <property type="molecule type" value="Genomic_DNA"/>
</dbReference>
<accession>A0A9D4V0I0</accession>
<dbReference type="AlphaFoldDB" id="A0A9D4V0I0"/>
<organism evidence="2 3">
    <name type="scientific">Adiantum capillus-veneris</name>
    <name type="common">Maidenhair fern</name>
    <dbReference type="NCBI Taxonomy" id="13818"/>
    <lineage>
        <taxon>Eukaryota</taxon>
        <taxon>Viridiplantae</taxon>
        <taxon>Streptophyta</taxon>
        <taxon>Embryophyta</taxon>
        <taxon>Tracheophyta</taxon>
        <taxon>Polypodiopsida</taxon>
        <taxon>Polypodiidae</taxon>
        <taxon>Polypodiales</taxon>
        <taxon>Pteridineae</taxon>
        <taxon>Pteridaceae</taxon>
        <taxon>Vittarioideae</taxon>
        <taxon>Adiantum</taxon>
    </lineage>
</organism>
<dbReference type="Proteomes" id="UP000886520">
    <property type="component" value="Chromosome 8"/>
</dbReference>
<evidence type="ECO:0000313" key="2">
    <source>
        <dbReference type="EMBL" id="KAI5076737.1"/>
    </source>
</evidence>
<comment type="caution">
    <text evidence="2">The sequence shown here is derived from an EMBL/GenBank/DDBJ whole genome shotgun (WGS) entry which is preliminary data.</text>
</comment>